<dbReference type="Gene3D" id="3.40.47.10">
    <property type="match status" value="1"/>
</dbReference>
<dbReference type="EC" id="1.21.4.-" evidence="2"/>
<name>A0ABW3ZYV3_9BACI</name>
<evidence type="ECO:0000313" key="2">
    <source>
        <dbReference type="EMBL" id="MFD1363606.1"/>
    </source>
</evidence>
<protein>
    <submittedName>
        <fullName evidence="2">Glycine/sarcosine/betaine reductase complex component C subunit beta</fullName>
        <ecNumber evidence="2">1.21.4.-</ecNumber>
    </submittedName>
</protein>
<sequence>MITPVVKGASFVITHTPGLVRHGSKPTRETAKDDALLEEILANLRNHDDAVAYPPNQVFIGNMRPDDLNDYARPWTDVRLEDAKRFGPSGDIVPEDEFYGWLKLADDFQLVHLEESFLSQLKEKLAHHPLIQPNDLERLGDGESMAAIEEKLDQGTAEPLHVNRDQLVGCVQTGHDEDQFLTATIILENLCNKASGIIAMRHVLNSFDVIPEDVDYVFGCDEEAVGDRYQRGGGNIAKAIAEHAACFNATGSDIKAFCCAPAHSVNIAAGLVQAGIYEEIVIVGGGSLAKLGMKFAGNLKNDMPIVEDQMGAIAMIIGKDDGKSPVIRTDSIGKHDISAGSSAQAIYKSLIIKPLEQFGKGILDIDKYAVELHNPDVTEPNGNGNVPKTNYRTIAAMAVLRGEMEKTEMNQFEYKHGMTGFSPTQGHIASAIPFLGHAREMIMNGEINNAMFVGKGSLFLGKMTNLSDGMSFLIEQNEGVSES</sequence>
<dbReference type="RefSeq" id="WP_382402852.1">
    <property type="nucleotide sequence ID" value="NZ_JBHTNH010000060.1"/>
</dbReference>
<dbReference type="Proteomes" id="UP001597178">
    <property type="component" value="Unassembled WGS sequence"/>
</dbReference>
<dbReference type="Pfam" id="PF19364">
    <property type="entry name" value="DUF5940"/>
    <property type="match status" value="1"/>
</dbReference>
<dbReference type="GO" id="GO:0016491">
    <property type="term" value="F:oxidoreductase activity"/>
    <property type="evidence" value="ECO:0007669"/>
    <property type="project" value="UniProtKB-KW"/>
</dbReference>
<evidence type="ECO:0000313" key="3">
    <source>
        <dbReference type="Proteomes" id="UP001597178"/>
    </source>
</evidence>
<dbReference type="NCBIfam" id="NF040746">
    <property type="entry name" value="reduct_C_beta"/>
    <property type="match status" value="1"/>
</dbReference>
<keyword evidence="2" id="KW-0560">Oxidoreductase</keyword>
<gene>
    <name evidence="2" type="primary">grdC</name>
    <name evidence="2" type="ORF">ACFQ4A_18530</name>
</gene>
<evidence type="ECO:0000259" key="1">
    <source>
        <dbReference type="Pfam" id="PF19364"/>
    </source>
</evidence>
<organism evidence="2 3">
    <name type="scientific">Lentibacillus salinarum</name>
    <dbReference type="NCBI Taxonomy" id="446820"/>
    <lineage>
        <taxon>Bacteria</taxon>
        <taxon>Bacillati</taxon>
        <taxon>Bacillota</taxon>
        <taxon>Bacilli</taxon>
        <taxon>Bacillales</taxon>
        <taxon>Bacillaceae</taxon>
        <taxon>Lentibacillus</taxon>
    </lineage>
</organism>
<dbReference type="InterPro" id="IPR016039">
    <property type="entry name" value="Thiolase-like"/>
</dbReference>
<dbReference type="SUPFAM" id="SSF53901">
    <property type="entry name" value="Thiolase-like"/>
    <property type="match status" value="1"/>
</dbReference>
<accession>A0ABW3ZYV3</accession>
<feature type="domain" description="DUF5940" evidence="1">
    <location>
        <begin position="346"/>
        <end position="482"/>
    </location>
</feature>
<comment type="caution">
    <text evidence="2">The sequence shown here is derived from an EMBL/GenBank/DDBJ whole genome shotgun (WGS) entry which is preliminary data.</text>
</comment>
<proteinExistence type="predicted"/>
<keyword evidence="3" id="KW-1185">Reference proteome</keyword>
<dbReference type="EMBL" id="JBHTNH010000060">
    <property type="protein sequence ID" value="MFD1363606.1"/>
    <property type="molecule type" value="Genomic_DNA"/>
</dbReference>
<dbReference type="InterPro" id="IPR045984">
    <property type="entry name" value="DUF5940"/>
</dbReference>
<reference evidence="3" key="1">
    <citation type="journal article" date="2019" name="Int. J. Syst. Evol. Microbiol.">
        <title>The Global Catalogue of Microorganisms (GCM) 10K type strain sequencing project: providing services to taxonomists for standard genome sequencing and annotation.</title>
        <authorList>
            <consortium name="The Broad Institute Genomics Platform"/>
            <consortium name="The Broad Institute Genome Sequencing Center for Infectious Disease"/>
            <person name="Wu L."/>
            <person name="Ma J."/>
        </authorList>
    </citation>
    <scope>NUCLEOTIDE SEQUENCE [LARGE SCALE GENOMIC DNA]</scope>
    <source>
        <strain evidence="3">CCUG 54822</strain>
    </source>
</reference>